<evidence type="ECO:0000256" key="2">
    <source>
        <dbReference type="SAM" id="Phobius"/>
    </source>
</evidence>
<evidence type="ECO:0008006" key="5">
    <source>
        <dbReference type="Google" id="ProtNLM"/>
    </source>
</evidence>
<accession>A0A5P2DL60</accession>
<dbReference type="OrthoDB" id="3686068at2"/>
<evidence type="ECO:0000313" key="4">
    <source>
        <dbReference type="Proteomes" id="UP000324101"/>
    </source>
</evidence>
<feature type="transmembrane region" description="Helical" evidence="2">
    <location>
        <begin position="42"/>
        <end position="61"/>
    </location>
</feature>
<feature type="region of interest" description="Disordered" evidence="1">
    <location>
        <begin position="325"/>
        <end position="358"/>
    </location>
</feature>
<name>A0A5P2DL60_STRVZ</name>
<organism evidence="3 4">
    <name type="scientific">Streptomyces venezuelae</name>
    <dbReference type="NCBI Taxonomy" id="54571"/>
    <lineage>
        <taxon>Bacteria</taxon>
        <taxon>Bacillati</taxon>
        <taxon>Actinomycetota</taxon>
        <taxon>Actinomycetes</taxon>
        <taxon>Kitasatosporales</taxon>
        <taxon>Streptomycetaceae</taxon>
        <taxon>Streptomyces</taxon>
    </lineage>
</organism>
<gene>
    <name evidence="3" type="ORF">DEJ51_18405</name>
</gene>
<keyword evidence="2" id="KW-1133">Transmembrane helix</keyword>
<dbReference type="RefSeq" id="WP_150258569.1">
    <property type="nucleotide sequence ID" value="NZ_CP029189.1"/>
</dbReference>
<dbReference type="EMBL" id="CP029189">
    <property type="protein sequence ID" value="QES55894.1"/>
    <property type="molecule type" value="Genomic_DNA"/>
</dbReference>
<sequence>MSIEDELAEALRRTGEGFTPDPGALADAGEERGRRRVARRRAAVAGGSVLALVLAATAGAYSGGLFGASGAGGAAHAAAPPPTPTGNGRHSGTGVVTAGQMIANLRSLLPGGQLTGTTARGTDDELGPRVGAVYDDGKGPAALSLGLQRVDPFGSQSRAQTECEDKNVHPHDDCRTEQLPDGSRLLLHQGYEYSDRRADTKVWRAVLVTVEGYLVDASEWNAAADKGVPVSRTDPPLTMAQLKGLVTSATWHAALNALPAAEAEPAPGPDSIALRDRKAVDALEQLMNRFGITVPIVSKGGQGTYGYVVLDDGKGKSLVQINVQPNADPPGFSGSPAVTTESDGTRVKVTQGPGEKNRSVTQWKVDTLRTDGLRVLITAFGTADQNGPATRPSPALTMAQLRQIALAPEWKLGGPAG</sequence>
<proteinExistence type="predicted"/>
<feature type="region of interest" description="Disordered" evidence="1">
    <location>
        <begin position="71"/>
        <end position="93"/>
    </location>
</feature>
<reference evidence="3 4" key="1">
    <citation type="submission" date="2018-05" db="EMBL/GenBank/DDBJ databases">
        <title>Streptomyces venezuelae.</title>
        <authorList>
            <person name="Kim W."/>
            <person name="Lee N."/>
            <person name="Cho B.-K."/>
        </authorList>
    </citation>
    <scope>NUCLEOTIDE SEQUENCE [LARGE SCALE GENOMIC DNA]</scope>
    <source>
        <strain evidence="3 4">ATCC 21018</strain>
    </source>
</reference>
<keyword evidence="2" id="KW-0472">Membrane</keyword>
<feature type="region of interest" description="Disordered" evidence="1">
    <location>
        <begin position="1"/>
        <end position="34"/>
    </location>
</feature>
<protein>
    <recommendedName>
        <fullName evidence="5">LigA protein</fullName>
    </recommendedName>
</protein>
<evidence type="ECO:0000313" key="3">
    <source>
        <dbReference type="EMBL" id="QES55894.1"/>
    </source>
</evidence>
<evidence type="ECO:0000256" key="1">
    <source>
        <dbReference type="SAM" id="MobiDB-lite"/>
    </source>
</evidence>
<dbReference type="AlphaFoldDB" id="A0A5P2DL60"/>
<keyword evidence="2" id="KW-0812">Transmembrane</keyword>
<dbReference type="Proteomes" id="UP000324101">
    <property type="component" value="Chromosome"/>
</dbReference>